<evidence type="ECO:0000259" key="5">
    <source>
        <dbReference type="PROSITE" id="PS51464"/>
    </source>
</evidence>
<dbReference type="Pfam" id="PF01380">
    <property type="entry name" value="SIS"/>
    <property type="match status" value="1"/>
</dbReference>
<evidence type="ECO:0000259" key="4">
    <source>
        <dbReference type="PROSITE" id="PS51071"/>
    </source>
</evidence>
<dbReference type="InterPro" id="IPR046348">
    <property type="entry name" value="SIS_dom_sf"/>
</dbReference>
<dbReference type="GO" id="GO:1901135">
    <property type="term" value="P:carbohydrate derivative metabolic process"/>
    <property type="evidence" value="ECO:0007669"/>
    <property type="project" value="InterPro"/>
</dbReference>
<comment type="caution">
    <text evidence="6">The sequence shown here is derived from an EMBL/GenBank/DDBJ whole genome shotgun (WGS) entry which is preliminary data.</text>
</comment>
<dbReference type="InterPro" id="IPR036388">
    <property type="entry name" value="WH-like_DNA-bd_sf"/>
</dbReference>
<dbReference type="PANTHER" id="PTHR30514">
    <property type="entry name" value="GLUCOKINASE"/>
    <property type="match status" value="1"/>
</dbReference>
<evidence type="ECO:0000256" key="3">
    <source>
        <dbReference type="ARBA" id="ARBA00023163"/>
    </source>
</evidence>
<dbReference type="PANTHER" id="PTHR30514:SF20">
    <property type="entry name" value="TRANSCRIPTIONAL REGULATOR"/>
    <property type="match status" value="1"/>
</dbReference>
<name>K6WZS3_9ALTE</name>
<dbReference type="RefSeq" id="WP_008843736.1">
    <property type="nucleotide sequence ID" value="NZ_BAEN01000025.1"/>
</dbReference>
<dbReference type="InterPro" id="IPR009057">
    <property type="entry name" value="Homeodomain-like_sf"/>
</dbReference>
<gene>
    <name evidence="6" type="ORF">GLIP_1278</name>
</gene>
<dbReference type="EMBL" id="BAEN01000025">
    <property type="protein sequence ID" value="GAC13919.1"/>
    <property type="molecule type" value="Genomic_DNA"/>
</dbReference>
<evidence type="ECO:0000256" key="2">
    <source>
        <dbReference type="ARBA" id="ARBA00023125"/>
    </source>
</evidence>
<evidence type="ECO:0000313" key="7">
    <source>
        <dbReference type="Proteomes" id="UP000006334"/>
    </source>
</evidence>
<dbReference type="InterPro" id="IPR000281">
    <property type="entry name" value="HTH_RpiR"/>
</dbReference>
<dbReference type="InterPro" id="IPR047640">
    <property type="entry name" value="RpiR-like"/>
</dbReference>
<dbReference type="InterPro" id="IPR001347">
    <property type="entry name" value="SIS_dom"/>
</dbReference>
<dbReference type="GO" id="GO:0003677">
    <property type="term" value="F:DNA binding"/>
    <property type="evidence" value="ECO:0007669"/>
    <property type="project" value="UniProtKB-KW"/>
</dbReference>
<dbReference type="SUPFAM" id="SSF46689">
    <property type="entry name" value="Homeodomain-like"/>
    <property type="match status" value="1"/>
</dbReference>
<feature type="domain" description="SIS" evidence="5">
    <location>
        <begin position="133"/>
        <end position="273"/>
    </location>
</feature>
<keyword evidence="1" id="KW-0805">Transcription regulation</keyword>
<feature type="domain" description="HTH rpiR-type" evidence="4">
    <location>
        <begin position="11"/>
        <end position="87"/>
    </location>
</feature>
<accession>K6WZS3</accession>
<dbReference type="SUPFAM" id="SSF53697">
    <property type="entry name" value="SIS domain"/>
    <property type="match status" value="1"/>
</dbReference>
<dbReference type="Pfam" id="PF01418">
    <property type="entry name" value="HTH_6"/>
    <property type="match status" value="1"/>
</dbReference>
<reference evidence="6 7" key="1">
    <citation type="journal article" date="2017" name="Antonie Van Leeuwenhoek">
        <title>Rhizobium rhizosphaerae sp. nov., a novel species isolated from rice rhizosphere.</title>
        <authorList>
            <person name="Zhao J.J."/>
            <person name="Zhang J."/>
            <person name="Zhang R.J."/>
            <person name="Zhang C.W."/>
            <person name="Yin H.Q."/>
            <person name="Zhang X.X."/>
        </authorList>
    </citation>
    <scope>NUCLEOTIDE SEQUENCE [LARGE SCALE GENOMIC DNA]</scope>
    <source>
        <strain evidence="6 7">E3</strain>
    </source>
</reference>
<evidence type="ECO:0000256" key="1">
    <source>
        <dbReference type="ARBA" id="ARBA00023015"/>
    </source>
</evidence>
<protein>
    <submittedName>
        <fullName evidence="6">Transcriptional regulator, RpiR family</fullName>
    </submittedName>
</protein>
<dbReference type="CDD" id="cd05013">
    <property type="entry name" value="SIS_RpiR"/>
    <property type="match status" value="1"/>
</dbReference>
<dbReference type="Gene3D" id="1.10.10.10">
    <property type="entry name" value="Winged helix-like DNA-binding domain superfamily/Winged helix DNA-binding domain"/>
    <property type="match status" value="1"/>
</dbReference>
<dbReference type="STRING" id="1127673.GLIP_1278"/>
<dbReference type="PROSITE" id="PS51071">
    <property type="entry name" value="HTH_RPIR"/>
    <property type="match status" value="1"/>
</dbReference>
<evidence type="ECO:0000313" key="6">
    <source>
        <dbReference type="EMBL" id="GAC13919.1"/>
    </source>
</evidence>
<dbReference type="Proteomes" id="UP000006334">
    <property type="component" value="Unassembled WGS sequence"/>
</dbReference>
<dbReference type="InterPro" id="IPR035472">
    <property type="entry name" value="RpiR-like_SIS"/>
</dbReference>
<keyword evidence="3" id="KW-0804">Transcription</keyword>
<dbReference type="Gene3D" id="3.40.50.10490">
    <property type="entry name" value="Glucose-6-phosphate isomerase like protein, domain 1"/>
    <property type="match status" value="1"/>
</dbReference>
<keyword evidence="2" id="KW-0238">DNA-binding</keyword>
<keyword evidence="7" id="KW-1185">Reference proteome</keyword>
<proteinExistence type="predicted"/>
<organism evidence="6 7">
    <name type="scientific">Aliiglaciecola lipolytica E3</name>
    <dbReference type="NCBI Taxonomy" id="1127673"/>
    <lineage>
        <taxon>Bacteria</taxon>
        <taxon>Pseudomonadati</taxon>
        <taxon>Pseudomonadota</taxon>
        <taxon>Gammaproteobacteria</taxon>
        <taxon>Alteromonadales</taxon>
        <taxon>Alteromonadaceae</taxon>
        <taxon>Aliiglaciecola</taxon>
    </lineage>
</organism>
<dbReference type="GO" id="GO:0003700">
    <property type="term" value="F:DNA-binding transcription factor activity"/>
    <property type="evidence" value="ECO:0007669"/>
    <property type="project" value="InterPro"/>
</dbReference>
<dbReference type="AlphaFoldDB" id="K6WZS3"/>
<dbReference type="PROSITE" id="PS51464">
    <property type="entry name" value="SIS"/>
    <property type="match status" value="1"/>
</dbReference>
<sequence length="273" mass="30403">MTKITTVSSLEELNSEITQNFSKLSKRLQQVAEYVLENPNGIAFGTVVMIAKDATVHPSTLIRFANAFGFTGFSDMQKLFQKKLLQESSSYEDRIKLVQDDANLDQKNATSKLLDQFSQANSHALNYLKDNINADDLEQARMILSKADTIHVKAVRRSFPIASYLAYLLNHINVRCYLLDGVGGMHKEQEHLIRKNDAVIVISFHPYASETQSTVDAAIAKGTPIILFTDSPLSPLKEHATVCFTVKEAEVYSFRSLTATMCLVQSLAISLAH</sequence>
<dbReference type="GO" id="GO:0097367">
    <property type="term" value="F:carbohydrate derivative binding"/>
    <property type="evidence" value="ECO:0007669"/>
    <property type="project" value="InterPro"/>
</dbReference>
<dbReference type="eggNOG" id="COG1737">
    <property type="taxonomic scope" value="Bacteria"/>
</dbReference>